<sequence>MIGDKVTQRIEDIRLENTFSTNPRPASCGDRAGTAHPDQVNRSVSATGRGNDPKVAQLQMVHDGDGDRNNRWITVHGAPTTVWRRLPGDRQVSSPSKVTHNCTTGFRWALGTNRTSRFTRPPSVPGAYPASESAIPRT</sequence>
<dbReference type="EMBL" id="JAINUG010000013">
    <property type="protein sequence ID" value="KAJ8414185.1"/>
    <property type="molecule type" value="Genomic_DNA"/>
</dbReference>
<accession>A0AAD7T4A9</accession>
<protein>
    <submittedName>
        <fullName evidence="2">Uncharacterized protein</fullName>
    </submittedName>
</protein>
<dbReference type="Proteomes" id="UP001221898">
    <property type="component" value="Unassembled WGS sequence"/>
</dbReference>
<organism evidence="2 3">
    <name type="scientific">Aldrovandia affinis</name>
    <dbReference type="NCBI Taxonomy" id="143900"/>
    <lineage>
        <taxon>Eukaryota</taxon>
        <taxon>Metazoa</taxon>
        <taxon>Chordata</taxon>
        <taxon>Craniata</taxon>
        <taxon>Vertebrata</taxon>
        <taxon>Euteleostomi</taxon>
        <taxon>Actinopterygii</taxon>
        <taxon>Neopterygii</taxon>
        <taxon>Teleostei</taxon>
        <taxon>Notacanthiformes</taxon>
        <taxon>Halosauridae</taxon>
        <taxon>Aldrovandia</taxon>
    </lineage>
</organism>
<feature type="region of interest" description="Disordered" evidence="1">
    <location>
        <begin position="18"/>
        <end position="52"/>
    </location>
</feature>
<evidence type="ECO:0000256" key="1">
    <source>
        <dbReference type="SAM" id="MobiDB-lite"/>
    </source>
</evidence>
<proteinExistence type="predicted"/>
<keyword evidence="3" id="KW-1185">Reference proteome</keyword>
<evidence type="ECO:0000313" key="2">
    <source>
        <dbReference type="EMBL" id="KAJ8414185.1"/>
    </source>
</evidence>
<gene>
    <name evidence="2" type="ORF">AAFF_G00050550</name>
</gene>
<comment type="caution">
    <text evidence="2">The sequence shown here is derived from an EMBL/GenBank/DDBJ whole genome shotgun (WGS) entry which is preliminary data.</text>
</comment>
<dbReference type="AlphaFoldDB" id="A0AAD7T4A9"/>
<evidence type="ECO:0000313" key="3">
    <source>
        <dbReference type="Proteomes" id="UP001221898"/>
    </source>
</evidence>
<feature type="region of interest" description="Disordered" evidence="1">
    <location>
        <begin position="113"/>
        <end position="138"/>
    </location>
</feature>
<name>A0AAD7T4A9_9TELE</name>
<reference evidence="2" key="1">
    <citation type="journal article" date="2023" name="Science">
        <title>Genome structures resolve the early diversification of teleost fishes.</title>
        <authorList>
            <person name="Parey E."/>
            <person name="Louis A."/>
            <person name="Montfort J."/>
            <person name="Bouchez O."/>
            <person name="Roques C."/>
            <person name="Iampietro C."/>
            <person name="Lluch J."/>
            <person name="Castinel A."/>
            <person name="Donnadieu C."/>
            <person name="Desvignes T."/>
            <person name="Floi Bucao C."/>
            <person name="Jouanno E."/>
            <person name="Wen M."/>
            <person name="Mejri S."/>
            <person name="Dirks R."/>
            <person name="Jansen H."/>
            <person name="Henkel C."/>
            <person name="Chen W.J."/>
            <person name="Zahm M."/>
            <person name="Cabau C."/>
            <person name="Klopp C."/>
            <person name="Thompson A.W."/>
            <person name="Robinson-Rechavi M."/>
            <person name="Braasch I."/>
            <person name="Lecointre G."/>
            <person name="Bobe J."/>
            <person name="Postlethwait J.H."/>
            <person name="Berthelot C."/>
            <person name="Roest Crollius H."/>
            <person name="Guiguen Y."/>
        </authorList>
    </citation>
    <scope>NUCLEOTIDE SEQUENCE</scope>
    <source>
        <strain evidence="2">NC1722</strain>
    </source>
</reference>